<feature type="region of interest" description="Disordered" evidence="1">
    <location>
        <begin position="139"/>
        <end position="212"/>
    </location>
</feature>
<evidence type="ECO:0000313" key="2">
    <source>
        <dbReference type="EMBL" id="PNR25979.1"/>
    </source>
</evidence>
<comment type="caution">
    <text evidence="2">The sequence shown here is derived from an EMBL/GenBank/DDBJ whole genome shotgun (WGS) entry which is preliminary data.</text>
</comment>
<dbReference type="InParanoid" id="A0A2K1I9M5"/>
<name>A0A2K1I9M5_PHYPA</name>
<accession>A0A2K1I9M5</accession>
<proteinExistence type="predicted"/>
<dbReference type="AlphaFoldDB" id="A0A2K1I9M5"/>
<gene>
    <name evidence="2" type="ORF">PHYPA_031252</name>
</gene>
<evidence type="ECO:0000256" key="1">
    <source>
        <dbReference type="SAM" id="MobiDB-lite"/>
    </source>
</evidence>
<organism evidence="2">
    <name type="scientific">Physcomitrium patens</name>
    <name type="common">Spreading-leaved earth moss</name>
    <name type="synonym">Physcomitrella patens</name>
    <dbReference type="NCBI Taxonomy" id="3218"/>
    <lineage>
        <taxon>Eukaryota</taxon>
        <taxon>Viridiplantae</taxon>
        <taxon>Streptophyta</taxon>
        <taxon>Embryophyta</taxon>
        <taxon>Bryophyta</taxon>
        <taxon>Bryophytina</taxon>
        <taxon>Bryopsida</taxon>
        <taxon>Funariidae</taxon>
        <taxon>Funariales</taxon>
        <taxon>Funariaceae</taxon>
        <taxon>Physcomitrium</taxon>
    </lineage>
</organism>
<protein>
    <submittedName>
        <fullName evidence="2">Uncharacterized protein</fullName>
    </submittedName>
</protein>
<reference evidence="2" key="2">
    <citation type="journal article" date="2018" name="Plant J.">
        <title>The Physcomitrella patens chromosome-scale assembly reveals moss genome structure and evolution.</title>
        <authorList>
            <person name="Lang D."/>
            <person name="Ullrich K.K."/>
            <person name="Murat F."/>
            <person name="Fuchs J."/>
            <person name="Jenkins J."/>
            <person name="Haas F.B."/>
            <person name="Piednoel M."/>
            <person name="Gundlach H."/>
            <person name="Van Bel M."/>
            <person name="Meyberg R."/>
            <person name="Vives C."/>
            <person name="Morata J."/>
            <person name="Symeonidi A."/>
            <person name="Hiss M."/>
            <person name="Muchero W."/>
            <person name="Kamisugi Y."/>
            <person name="Saleh O."/>
            <person name="Blanc G."/>
            <person name="Decker E.L."/>
            <person name="van Gessel N."/>
            <person name="Grimwood J."/>
            <person name="Hayes R.D."/>
            <person name="Graham S.W."/>
            <person name="Gunter L.E."/>
            <person name="McDaniel S.F."/>
            <person name="Hoernstein S.N.W."/>
            <person name="Larsson A."/>
            <person name="Li F.W."/>
            <person name="Perroud P.F."/>
            <person name="Phillips J."/>
            <person name="Ranjan P."/>
            <person name="Rokshar D.S."/>
            <person name="Rothfels C.J."/>
            <person name="Schneider L."/>
            <person name="Shu S."/>
            <person name="Stevenson D.W."/>
            <person name="Thummler F."/>
            <person name="Tillich M."/>
            <person name="Villarreal Aguilar J.C."/>
            <person name="Widiez T."/>
            <person name="Wong G.K."/>
            <person name="Wymore A."/>
            <person name="Zhang Y."/>
            <person name="Zimmer A.D."/>
            <person name="Quatrano R.S."/>
            <person name="Mayer K.F.X."/>
            <person name="Goodstein D."/>
            <person name="Casacuberta J.M."/>
            <person name="Vandepoele K."/>
            <person name="Reski R."/>
            <person name="Cuming A.C."/>
            <person name="Tuskan G.A."/>
            <person name="Maumus F."/>
            <person name="Salse J."/>
            <person name="Schmutz J."/>
            <person name="Rensing S.A."/>
        </authorList>
    </citation>
    <scope>NUCLEOTIDE SEQUENCE [LARGE SCALE GENOMIC DNA]</scope>
</reference>
<dbReference type="EMBL" id="ABEU02000272">
    <property type="protein sequence ID" value="PNR25979.1"/>
    <property type="molecule type" value="Genomic_DNA"/>
</dbReference>
<reference evidence="2" key="1">
    <citation type="journal article" date="2008" name="Science">
        <title>The Physcomitrella genome reveals evolutionary insights into the conquest of land by plants.</title>
        <authorList>
            <person name="Rensing S."/>
            <person name="Lang D."/>
            <person name="Zimmer A."/>
            <person name="Terry A."/>
            <person name="Salamov A."/>
            <person name="Shapiro H."/>
            <person name="Nishiyama T."/>
            <person name="Perroud P.-F."/>
            <person name="Lindquist E."/>
            <person name="Kamisugi Y."/>
            <person name="Tanahashi T."/>
            <person name="Sakakibara K."/>
            <person name="Fujita T."/>
            <person name="Oishi K."/>
            <person name="Shin-I T."/>
            <person name="Kuroki Y."/>
            <person name="Toyoda A."/>
            <person name="Suzuki Y."/>
            <person name="Hashimoto A."/>
            <person name="Yamaguchi K."/>
            <person name="Sugano A."/>
            <person name="Kohara Y."/>
            <person name="Fujiyama A."/>
            <person name="Anterola A."/>
            <person name="Aoki S."/>
            <person name="Ashton N."/>
            <person name="Barbazuk W.B."/>
            <person name="Barker E."/>
            <person name="Bennetzen J."/>
            <person name="Bezanilla M."/>
            <person name="Blankenship R."/>
            <person name="Cho S.H."/>
            <person name="Dutcher S."/>
            <person name="Estelle M."/>
            <person name="Fawcett J.A."/>
            <person name="Gundlach H."/>
            <person name="Hanada K."/>
            <person name="Heyl A."/>
            <person name="Hicks K.A."/>
            <person name="Hugh J."/>
            <person name="Lohr M."/>
            <person name="Mayer K."/>
            <person name="Melkozernov A."/>
            <person name="Murata T."/>
            <person name="Nelson D."/>
            <person name="Pils B."/>
            <person name="Prigge M."/>
            <person name="Reiss B."/>
            <person name="Renner T."/>
            <person name="Rombauts S."/>
            <person name="Rushton P."/>
            <person name="Sanderfoot A."/>
            <person name="Schween G."/>
            <person name="Shiu S.-H."/>
            <person name="Stueber K."/>
            <person name="Theodoulou F.L."/>
            <person name="Tu H."/>
            <person name="Van de Peer Y."/>
            <person name="Verrier P.J."/>
            <person name="Waters E."/>
            <person name="Wood A."/>
            <person name="Yang L."/>
            <person name="Cove D."/>
            <person name="Cuming A."/>
            <person name="Hasebe M."/>
            <person name="Lucas S."/>
            <person name="Mishler D.B."/>
            <person name="Reski R."/>
            <person name="Grigoriev I."/>
            <person name="Quatrano R.S."/>
            <person name="Boore J.L."/>
        </authorList>
    </citation>
    <scope>NUCLEOTIDE SEQUENCE [LARGE SCALE GENOMIC DNA]</scope>
</reference>
<sequence>MRCKCPKCISLLSCVAFSRSRFYDFRVLIKFHQDRFHFDAAYKTHNHHPSLFPHTLYLLSTCGFPDRANVINHRGFGLGCLPHLRPHCLTNPSPFPSQSQLYPQQLTNLLMVASSCTGTSLTFQPSAYPLTFLPPAHISLTPPPTAPTTTTTTHTEDLASQAQTSHSKSPSPTTSPPSPTLPEAQMRAGITTQHPDVPHSRRRPRHDAFLPH</sequence>